<dbReference type="AlphaFoldDB" id="A0A6J4IH66"/>
<gene>
    <name evidence="1" type="ORF">AVDCRST_MAG26-1949</name>
</gene>
<dbReference type="Pfam" id="PF02585">
    <property type="entry name" value="PIG-L"/>
    <property type="match status" value="1"/>
</dbReference>
<protein>
    <submittedName>
        <fullName evidence="1">1D-myo-inositol 2-acetamido-2-deoxy-alpha-D-glucopyranoside deacetylase</fullName>
        <ecNumber evidence="1">3.5.1.103</ecNumber>
    </submittedName>
</protein>
<name>A0A6J4IH66_9CHLR</name>
<dbReference type="PANTHER" id="PTHR12993:SF11">
    <property type="entry name" value="N-ACETYLGLUCOSAMINYL-PHOSPHATIDYLINOSITOL DE-N-ACETYLASE"/>
    <property type="match status" value="1"/>
</dbReference>
<dbReference type="EMBL" id="CADCTK010000446">
    <property type="protein sequence ID" value="CAA9252245.1"/>
    <property type="molecule type" value="Genomic_DNA"/>
</dbReference>
<dbReference type="Gene3D" id="3.40.50.10320">
    <property type="entry name" value="LmbE-like"/>
    <property type="match status" value="1"/>
</dbReference>
<proteinExistence type="predicted"/>
<organism evidence="1">
    <name type="scientific">uncultured Chloroflexia bacterium</name>
    <dbReference type="NCBI Taxonomy" id="1672391"/>
    <lineage>
        <taxon>Bacteria</taxon>
        <taxon>Bacillati</taxon>
        <taxon>Chloroflexota</taxon>
        <taxon>Chloroflexia</taxon>
        <taxon>environmental samples</taxon>
    </lineage>
</organism>
<keyword evidence="1" id="KW-0378">Hydrolase</keyword>
<dbReference type="InterPro" id="IPR003737">
    <property type="entry name" value="GlcNAc_PI_deacetylase-related"/>
</dbReference>
<sequence length="320" mass="35059">MPSSMLNTAVEHPPPGLQAFGIESHWLTQRPAQRRLLIVYAHPDDESFGNAGTIARYASEGVGVDYACATRGECGTVAPALLQGYADIASLRTAELNCAARALDMASVHFLGHLDSGMPGAPENQHPCALEQAPLEQVAGQITALIRALRPQVVLTFPPYGGYGHPDHIKVHHAAVAAFAASGDGARFPEQAAAGLVPWSASKLYYSTLGTAWLRTGIALLRLVRRDPRRFGQNHDVDLLRVLEEATPVTTSINTKAFGTQKQRAWRCHRSQLGGMEQRWLRLPAVVRRVFESDEHFTRVSPPWDNHRPLERDLFAGLET</sequence>
<evidence type="ECO:0000313" key="1">
    <source>
        <dbReference type="EMBL" id="CAA9252245.1"/>
    </source>
</evidence>
<accession>A0A6J4IH66</accession>
<dbReference type="EC" id="3.5.1.103" evidence="1"/>
<dbReference type="SUPFAM" id="SSF102588">
    <property type="entry name" value="LmbE-like"/>
    <property type="match status" value="1"/>
</dbReference>
<dbReference type="GO" id="GO:0035595">
    <property type="term" value="F:N-acetylglucosaminylinositol deacetylase activity"/>
    <property type="evidence" value="ECO:0007669"/>
    <property type="project" value="UniProtKB-EC"/>
</dbReference>
<reference evidence="1" key="1">
    <citation type="submission" date="2020-02" db="EMBL/GenBank/DDBJ databases">
        <authorList>
            <person name="Meier V. D."/>
        </authorList>
    </citation>
    <scope>NUCLEOTIDE SEQUENCE</scope>
    <source>
        <strain evidence="1">AVDCRST_MAG26</strain>
    </source>
</reference>
<dbReference type="InterPro" id="IPR024078">
    <property type="entry name" value="LmbE-like_dom_sf"/>
</dbReference>
<dbReference type="PANTHER" id="PTHR12993">
    <property type="entry name" value="N-ACETYLGLUCOSAMINYL-PHOSPHATIDYLINOSITOL DE-N-ACETYLASE-RELATED"/>
    <property type="match status" value="1"/>
</dbReference>